<accession>A0A0A9DSL1</accession>
<organism evidence="1">
    <name type="scientific">Arundo donax</name>
    <name type="common">Giant reed</name>
    <name type="synonym">Donax arundinaceus</name>
    <dbReference type="NCBI Taxonomy" id="35708"/>
    <lineage>
        <taxon>Eukaryota</taxon>
        <taxon>Viridiplantae</taxon>
        <taxon>Streptophyta</taxon>
        <taxon>Embryophyta</taxon>
        <taxon>Tracheophyta</taxon>
        <taxon>Spermatophyta</taxon>
        <taxon>Magnoliopsida</taxon>
        <taxon>Liliopsida</taxon>
        <taxon>Poales</taxon>
        <taxon>Poaceae</taxon>
        <taxon>PACMAD clade</taxon>
        <taxon>Arundinoideae</taxon>
        <taxon>Arundineae</taxon>
        <taxon>Arundo</taxon>
    </lineage>
</organism>
<dbReference type="AlphaFoldDB" id="A0A0A9DSL1"/>
<proteinExistence type="predicted"/>
<name>A0A0A9DSL1_ARUDO</name>
<dbReference type="EMBL" id="GBRH01207094">
    <property type="protein sequence ID" value="JAD90801.1"/>
    <property type="molecule type" value="Transcribed_RNA"/>
</dbReference>
<sequence length="169" mass="18534">MMLGLCVTMPVGESRSSISQSSVCVRRMCFSDSWCASCNSMLSCSPKACIRNSQAYLNGKGMNRGDVWWHTTNPHNFIAEEMPPRAVCSSSPPLLMITAVTSDAMDPMVAMYCAWHPCGARSVEPTKHSGCNRPGSWMTLTALAWQSAIIRTRFCWNRNRDACGISVAG</sequence>
<reference evidence="1" key="1">
    <citation type="submission" date="2014-09" db="EMBL/GenBank/DDBJ databases">
        <authorList>
            <person name="Magalhaes I.L.F."/>
            <person name="Oliveira U."/>
            <person name="Santos F.R."/>
            <person name="Vidigal T.H.D.A."/>
            <person name="Brescovit A.D."/>
            <person name="Santos A.J."/>
        </authorList>
    </citation>
    <scope>NUCLEOTIDE SEQUENCE</scope>
    <source>
        <tissue evidence="1">Shoot tissue taken approximately 20 cm above the soil surface</tissue>
    </source>
</reference>
<reference evidence="1" key="2">
    <citation type="journal article" date="2015" name="Data Brief">
        <title>Shoot transcriptome of the giant reed, Arundo donax.</title>
        <authorList>
            <person name="Barrero R.A."/>
            <person name="Guerrero F.D."/>
            <person name="Moolhuijzen P."/>
            <person name="Goolsby J.A."/>
            <person name="Tidwell J."/>
            <person name="Bellgard S.E."/>
            <person name="Bellgard M.I."/>
        </authorList>
    </citation>
    <scope>NUCLEOTIDE SEQUENCE</scope>
    <source>
        <tissue evidence="1">Shoot tissue taken approximately 20 cm above the soil surface</tissue>
    </source>
</reference>
<protein>
    <submittedName>
        <fullName evidence="1">Uncharacterized protein</fullName>
    </submittedName>
</protein>
<evidence type="ECO:0000313" key="1">
    <source>
        <dbReference type="EMBL" id="JAD90801.1"/>
    </source>
</evidence>